<feature type="region of interest" description="Disordered" evidence="1">
    <location>
        <begin position="266"/>
        <end position="292"/>
    </location>
</feature>
<evidence type="ECO:0000313" key="2">
    <source>
        <dbReference type="EMBL" id="CAK9000386.1"/>
    </source>
</evidence>
<sequence length="499" mass="54772">MMLEESMRVIHGTVGRFDSTKSAVWASRGITLASVGTRKAPNAMNFLRQLEILQKSGDSGDFKDWHDATKVARAFTVGKLEAESLTNLQCKIAPLMVTALKEATRKGQAFVKEFMQQKFQVHMVDERNPQQLFPEFAKKGVPAHSQILANYLRGADIGSTDVVIWCDLLPNRQVEFGRAVLERLLQGGGSPDVYYCGFLREDQKDCIADFEAKPDPTLDLLTWVSGRPKFPDALLNKFSEGSASHKVISEFKQELLRNFPEAGADASVTASPSAGTVRAQGQPDYSIEGGARPQDLSEDLNLAVVKEADFKVTRTGGKAFCPSARGKPAVCVDSEFNLWIGNDGDHELSLEASEICGFNVGSFEEKIVSGMGENEMTGLPFRIANDLAMVAYEKKPMPLSKLFHQIITVNGIATFELANHEIIQKTYQVVEGQDALPVPYRYTVTVARAGKCNVFNPNALKAGENPKHGSIGAAYVNHMDKLPKCKSATVVWEVSCIQF</sequence>
<gene>
    <name evidence="2" type="ORF">CCMP2556_LOCUS6051</name>
</gene>
<keyword evidence="3" id="KW-1185">Reference proteome</keyword>
<organism evidence="2 3">
    <name type="scientific">Durusdinium trenchii</name>
    <dbReference type="NCBI Taxonomy" id="1381693"/>
    <lineage>
        <taxon>Eukaryota</taxon>
        <taxon>Sar</taxon>
        <taxon>Alveolata</taxon>
        <taxon>Dinophyceae</taxon>
        <taxon>Suessiales</taxon>
        <taxon>Symbiodiniaceae</taxon>
        <taxon>Durusdinium</taxon>
    </lineage>
</organism>
<comment type="caution">
    <text evidence="2">The sequence shown here is derived from an EMBL/GenBank/DDBJ whole genome shotgun (WGS) entry which is preliminary data.</text>
</comment>
<accession>A0ABP0IET5</accession>
<evidence type="ECO:0000256" key="1">
    <source>
        <dbReference type="SAM" id="MobiDB-lite"/>
    </source>
</evidence>
<name>A0ABP0IET5_9DINO</name>
<proteinExistence type="predicted"/>
<reference evidence="2 3" key="1">
    <citation type="submission" date="2024-02" db="EMBL/GenBank/DDBJ databases">
        <authorList>
            <person name="Chen Y."/>
            <person name="Shah S."/>
            <person name="Dougan E. K."/>
            <person name="Thang M."/>
            <person name="Chan C."/>
        </authorList>
    </citation>
    <scope>NUCLEOTIDE SEQUENCE [LARGE SCALE GENOMIC DNA]</scope>
</reference>
<dbReference type="Proteomes" id="UP001642484">
    <property type="component" value="Unassembled WGS sequence"/>
</dbReference>
<evidence type="ECO:0000313" key="3">
    <source>
        <dbReference type="Proteomes" id="UP001642484"/>
    </source>
</evidence>
<protein>
    <submittedName>
        <fullName evidence="2">Uncharacterized protein</fullName>
    </submittedName>
</protein>
<dbReference type="EMBL" id="CAXAMN010002592">
    <property type="protein sequence ID" value="CAK9000386.1"/>
    <property type="molecule type" value="Genomic_DNA"/>
</dbReference>